<dbReference type="Proteomes" id="UP001164020">
    <property type="component" value="Chromosome"/>
</dbReference>
<organism evidence="1 2">
    <name type="scientific">Jiella pelagia</name>
    <dbReference type="NCBI Taxonomy" id="2986949"/>
    <lineage>
        <taxon>Bacteria</taxon>
        <taxon>Pseudomonadati</taxon>
        <taxon>Pseudomonadota</taxon>
        <taxon>Alphaproteobacteria</taxon>
        <taxon>Hyphomicrobiales</taxon>
        <taxon>Aurantimonadaceae</taxon>
        <taxon>Jiella</taxon>
    </lineage>
</organism>
<reference evidence="1" key="1">
    <citation type="submission" date="2022-12" db="EMBL/GenBank/DDBJ databases">
        <title>Jiella pelagia sp. nov., isolated from phosphonate enriched culture of Northwest Pacific surface seawater.</title>
        <authorList>
            <person name="Shin D.Y."/>
            <person name="Hwang C.Y."/>
        </authorList>
    </citation>
    <scope>NUCLEOTIDE SEQUENCE</scope>
    <source>
        <strain evidence="1">HL-NP1</strain>
    </source>
</reference>
<accession>A0ABY7C937</accession>
<name>A0ABY7C937_9HYPH</name>
<gene>
    <name evidence="1" type="ORF">OH818_23350</name>
</gene>
<dbReference type="RefSeq" id="WP_268883854.1">
    <property type="nucleotide sequence ID" value="NZ_CP114029.1"/>
</dbReference>
<protein>
    <submittedName>
        <fullName evidence="1">Uncharacterized protein</fullName>
    </submittedName>
</protein>
<sequence length="34" mass="3849">MEDNLIWRISELLGVSTRDRMLMKREAASQQGGG</sequence>
<dbReference type="EMBL" id="CP114029">
    <property type="protein sequence ID" value="WAP71308.1"/>
    <property type="molecule type" value="Genomic_DNA"/>
</dbReference>
<keyword evidence="2" id="KW-1185">Reference proteome</keyword>
<evidence type="ECO:0000313" key="2">
    <source>
        <dbReference type="Proteomes" id="UP001164020"/>
    </source>
</evidence>
<proteinExistence type="predicted"/>
<evidence type="ECO:0000313" key="1">
    <source>
        <dbReference type="EMBL" id="WAP71308.1"/>
    </source>
</evidence>